<dbReference type="OrthoDB" id="9809379at2"/>
<dbReference type="GO" id="GO:0004176">
    <property type="term" value="F:ATP-dependent peptidase activity"/>
    <property type="evidence" value="ECO:0007669"/>
    <property type="project" value="InterPro"/>
</dbReference>
<evidence type="ECO:0000313" key="19">
    <source>
        <dbReference type="Proteomes" id="UP000184080"/>
    </source>
</evidence>
<dbReference type="InterPro" id="IPR003593">
    <property type="entry name" value="AAA+_ATPase"/>
</dbReference>
<dbReference type="GO" id="GO:0016887">
    <property type="term" value="F:ATP hydrolysis activity"/>
    <property type="evidence" value="ECO:0007669"/>
    <property type="project" value="InterPro"/>
</dbReference>
<organism evidence="18 19">
    <name type="scientific">Clostridium amylolyticum</name>
    <dbReference type="NCBI Taxonomy" id="1121298"/>
    <lineage>
        <taxon>Bacteria</taxon>
        <taxon>Bacillati</taxon>
        <taxon>Bacillota</taxon>
        <taxon>Clostridia</taxon>
        <taxon>Eubacteriales</taxon>
        <taxon>Clostridiaceae</taxon>
        <taxon>Clostridium</taxon>
    </lineage>
</organism>
<evidence type="ECO:0000256" key="5">
    <source>
        <dbReference type="ARBA" id="ARBA00022670"/>
    </source>
</evidence>
<dbReference type="GO" id="GO:0005524">
    <property type="term" value="F:ATP binding"/>
    <property type="evidence" value="ECO:0007669"/>
    <property type="project" value="UniProtKB-KW"/>
</dbReference>
<keyword evidence="14 16" id="KW-0472">Membrane</keyword>
<evidence type="ECO:0000256" key="12">
    <source>
        <dbReference type="ARBA" id="ARBA00022989"/>
    </source>
</evidence>
<evidence type="ECO:0000256" key="1">
    <source>
        <dbReference type="ARBA" id="ARBA00001947"/>
    </source>
</evidence>
<dbReference type="Pfam" id="PF17862">
    <property type="entry name" value="AAA_lid_3"/>
    <property type="match status" value="1"/>
</dbReference>
<dbReference type="InterPro" id="IPR011546">
    <property type="entry name" value="Pept_M41_FtsH_extracell"/>
</dbReference>
<keyword evidence="11 15" id="KW-0067">ATP-binding</keyword>
<dbReference type="InterPro" id="IPR037219">
    <property type="entry name" value="Peptidase_M41-like"/>
</dbReference>
<dbReference type="SMART" id="SM00382">
    <property type="entry name" value="AAA"/>
    <property type="match status" value="1"/>
</dbReference>
<dbReference type="GO" id="GO:0006508">
    <property type="term" value="P:proteolysis"/>
    <property type="evidence" value="ECO:0007669"/>
    <property type="project" value="UniProtKB-KW"/>
</dbReference>
<dbReference type="AlphaFoldDB" id="A0A1M6MSZ9"/>
<dbReference type="Gene3D" id="1.10.8.60">
    <property type="match status" value="1"/>
</dbReference>
<evidence type="ECO:0000256" key="9">
    <source>
        <dbReference type="ARBA" id="ARBA00022801"/>
    </source>
</evidence>
<evidence type="ECO:0000256" key="3">
    <source>
        <dbReference type="ARBA" id="ARBA00010044"/>
    </source>
</evidence>
<keyword evidence="6 16" id="KW-0812">Transmembrane</keyword>
<keyword evidence="10" id="KW-0862">Zinc</keyword>
<keyword evidence="13" id="KW-0482">Metalloprotease</keyword>
<dbReference type="InterPro" id="IPR003960">
    <property type="entry name" value="ATPase_AAA_CS"/>
</dbReference>
<dbReference type="InterPro" id="IPR003959">
    <property type="entry name" value="ATPase_AAA_core"/>
</dbReference>
<dbReference type="InterPro" id="IPR041569">
    <property type="entry name" value="AAA_lid_3"/>
</dbReference>
<keyword evidence="5 18" id="KW-0645">Protease</keyword>
<dbReference type="InterPro" id="IPR000642">
    <property type="entry name" value="Peptidase_M41"/>
</dbReference>
<evidence type="ECO:0000256" key="6">
    <source>
        <dbReference type="ARBA" id="ARBA00022692"/>
    </source>
</evidence>
<dbReference type="CDD" id="cd19501">
    <property type="entry name" value="RecA-like_FtsH"/>
    <property type="match status" value="1"/>
</dbReference>
<dbReference type="Pfam" id="PF01434">
    <property type="entry name" value="Peptidase_M41"/>
    <property type="match status" value="1"/>
</dbReference>
<dbReference type="SUPFAM" id="SSF52540">
    <property type="entry name" value="P-loop containing nucleoside triphosphate hydrolases"/>
    <property type="match status" value="1"/>
</dbReference>
<name>A0A1M6MSZ9_9CLOT</name>
<evidence type="ECO:0000256" key="8">
    <source>
        <dbReference type="ARBA" id="ARBA00022741"/>
    </source>
</evidence>
<evidence type="ECO:0000256" key="11">
    <source>
        <dbReference type="ARBA" id="ARBA00022840"/>
    </source>
</evidence>
<keyword evidence="12 16" id="KW-1133">Transmembrane helix</keyword>
<protein>
    <submittedName>
        <fullName evidence="18">Membrane protease FtsH catalytic subunit</fullName>
    </submittedName>
</protein>
<dbReference type="PROSITE" id="PS00674">
    <property type="entry name" value="AAA"/>
    <property type="match status" value="1"/>
</dbReference>
<dbReference type="EMBL" id="FQZO01000009">
    <property type="protein sequence ID" value="SHJ86532.1"/>
    <property type="molecule type" value="Genomic_DNA"/>
</dbReference>
<evidence type="ECO:0000256" key="13">
    <source>
        <dbReference type="ARBA" id="ARBA00023049"/>
    </source>
</evidence>
<dbReference type="Pfam" id="PF06480">
    <property type="entry name" value="FtsH_ext"/>
    <property type="match status" value="1"/>
</dbReference>
<evidence type="ECO:0000313" key="18">
    <source>
        <dbReference type="EMBL" id="SHJ86532.1"/>
    </source>
</evidence>
<evidence type="ECO:0000256" key="16">
    <source>
        <dbReference type="SAM" id="Phobius"/>
    </source>
</evidence>
<gene>
    <name evidence="18" type="ORF">SAMN05444401_4109</name>
</gene>
<evidence type="ECO:0000256" key="10">
    <source>
        <dbReference type="ARBA" id="ARBA00022833"/>
    </source>
</evidence>
<dbReference type="Gene3D" id="3.40.50.300">
    <property type="entry name" value="P-loop containing nucleotide triphosphate hydrolases"/>
    <property type="match status" value="1"/>
</dbReference>
<dbReference type="PANTHER" id="PTHR23076">
    <property type="entry name" value="METALLOPROTEASE M41 FTSH"/>
    <property type="match status" value="1"/>
</dbReference>
<dbReference type="Pfam" id="PF00004">
    <property type="entry name" value="AAA"/>
    <property type="match status" value="1"/>
</dbReference>
<dbReference type="InterPro" id="IPR027417">
    <property type="entry name" value="P-loop_NTPase"/>
</dbReference>
<sequence length="580" mass="63694">MNILKNKILLIPIITSLLCISYLIYDNYIVKKDTHVNYSEFLKDMNNNEISQVTIKDNNTLKVSLKNGHAYSTDNPNSLTLKENLLKAGALVKETNGTPLNKTIPSTLLVISVLSIIFMASKGFNVSTSLSSMEVTDSKDNIKSKFNFTSVAGNEEAKESLKDIVDFLKNPEKYKNYGARMPKGVILYGDPGTGKTLLAKAVAGEAHVPFYAVSGSDFVQVYVGVGAARIRSLFKKAKAQGKAVIFIDEIDAIGKKRDSGKSGGSDERDQTLNALLTEMSGFQDSEGIIVIAATNRLDVLDSALLRPGRFDRHVEVSLPDTAAREKIINLYLKNKPHKGINIKNTAYKTTYFSGAMLENLINEAAILAAKDNSGFIDEHHMEKAFSTVIAGSNKIVRDSIKEEDRKITAYHEAGHALISMLKLPEDEVTKVTIIPTSKGAGGYTLSIPKDSAYQNMQYLKNKIMVLLGGRASEEIIFGENMITTGAYSDLNQSTKIITTMVTEYGMGSSLGLLRKSAMGSLGDVNSNEVIEECKSTLEELYNEVKVSLMNNLTKLERMANELLEKETLYASDINKILKNN</sequence>
<evidence type="ECO:0000256" key="4">
    <source>
        <dbReference type="ARBA" id="ARBA00022475"/>
    </source>
</evidence>
<evidence type="ECO:0000256" key="15">
    <source>
        <dbReference type="RuleBase" id="RU003651"/>
    </source>
</evidence>
<feature type="transmembrane region" description="Helical" evidence="16">
    <location>
        <begin position="7"/>
        <end position="25"/>
    </location>
</feature>
<accession>A0A1M6MSZ9</accession>
<keyword evidence="4" id="KW-1003">Cell membrane</keyword>
<evidence type="ECO:0000256" key="2">
    <source>
        <dbReference type="ARBA" id="ARBA00004370"/>
    </source>
</evidence>
<reference evidence="18 19" key="1">
    <citation type="submission" date="2016-11" db="EMBL/GenBank/DDBJ databases">
        <authorList>
            <person name="Jaros S."/>
            <person name="Januszkiewicz K."/>
            <person name="Wedrychowicz H."/>
        </authorList>
    </citation>
    <scope>NUCLEOTIDE SEQUENCE [LARGE SCALE GENOMIC DNA]</scope>
    <source>
        <strain evidence="18 19">DSM 21864</strain>
    </source>
</reference>
<dbReference type="RefSeq" id="WP_073011307.1">
    <property type="nucleotide sequence ID" value="NZ_FQZO01000009.1"/>
</dbReference>
<keyword evidence="9" id="KW-0378">Hydrolase</keyword>
<evidence type="ECO:0000256" key="14">
    <source>
        <dbReference type="ARBA" id="ARBA00023136"/>
    </source>
</evidence>
<comment type="cofactor">
    <cofactor evidence="1">
        <name>Zn(2+)</name>
        <dbReference type="ChEBI" id="CHEBI:29105"/>
    </cofactor>
</comment>
<dbReference type="FunFam" id="3.40.50.300:FF:000001">
    <property type="entry name" value="ATP-dependent zinc metalloprotease FtsH"/>
    <property type="match status" value="1"/>
</dbReference>
<feature type="domain" description="AAA+ ATPase" evidence="17">
    <location>
        <begin position="181"/>
        <end position="320"/>
    </location>
</feature>
<comment type="similarity">
    <text evidence="15">Belongs to the AAA ATPase family.</text>
</comment>
<dbReference type="STRING" id="1121298.SAMN05444401_4109"/>
<proteinExistence type="inferred from homology"/>
<comment type="subcellular location">
    <subcellularLocation>
        <location evidence="2">Membrane</location>
    </subcellularLocation>
</comment>
<keyword evidence="7" id="KW-0479">Metal-binding</keyword>
<evidence type="ECO:0000256" key="7">
    <source>
        <dbReference type="ARBA" id="ARBA00022723"/>
    </source>
</evidence>
<dbReference type="GO" id="GO:0004222">
    <property type="term" value="F:metalloendopeptidase activity"/>
    <property type="evidence" value="ECO:0007669"/>
    <property type="project" value="InterPro"/>
</dbReference>
<dbReference type="GO" id="GO:0030163">
    <property type="term" value="P:protein catabolic process"/>
    <property type="evidence" value="ECO:0007669"/>
    <property type="project" value="TreeGrafter"/>
</dbReference>
<dbReference type="Proteomes" id="UP000184080">
    <property type="component" value="Unassembled WGS sequence"/>
</dbReference>
<keyword evidence="8 15" id="KW-0547">Nucleotide-binding</keyword>
<dbReference type="SUPFAM" id="SSF140990">
    <property type="entry name" value="FtsH protease domain-like"/>
    <property type="match status" value="1"/>
</dbReference>
<keyword evidence="19" id="KW-1185">Reference proteome</keyword>
<dbReference type="GO" id="GO:0008270">
    <property type="term" value="F:zinc ion binding"/>
    <property type="evidence" value="ECO:0007669"/>
    <property type="project" value="InterPro"/>
</dbReference>
<comment type="similarity">
    <text evidence="3">In the C-terminal section; belongs to the peptidase M41 family.</text>
</comment>
<dbReference type="GO" id="GO:0005886">
    <property type="term" value="C:plasma membrane"/>
    <property type="evidence" value="ECO:0007669"/>
    <property type="project" value="TreeGrafter"/>
</dbReference>
<evidence type="ECO:0000259" key="17">
    <source>
        <dbReference type="SMART" id="SM00382"/>
    </source>
</evidence>
<dbReference type="Gene3D" id="1.20.58.760">
    <property type="entry name" value="Peptidase M41"/>
    <property type="match status" value="1"/>
</dbReference>
<dbReference type="Gene3D" id="3.30.720.210">
    <property type="match status" value="1"/>
</dbReference>
<dbReference type="PANTHER" id="PTHR23076:SF97">
    <property type="entry name" value="ATP-DEPENDENT ZINC METALLOPROTEASE YME1L1"/>
    <property type="match status" value="1"/>
</dbReference>